<sequence>CEWRTNEAAISLEKHHHPPSLNDAVQMIFKPIYEELASDGLLERFLISNTGNNESFNSCVWYLALKYIFCGNKLLEIAI</sequence>
<keyword evidence="2" id="KW-1185">Reference proteome</keyword>
<accession>A0A0L7QYV9</accession>
<evidence type="ECO:0000313" key="1">
    <source>
        <dbReference type="EMBL" id="KOC63768.1"/>
    </source>
</evidence>
<name>A0A0L7QYV9_9HYME</name>
<gene>
    <name evidence="1" type="ORF">WH47_02794</name>
</gene>
<feature type="non-terminal residue" evidence="1">
    <location>
        <position position="1"/>
    </location>
</feature>
<reference evidence="1 2" key="1">
    <citation type="submission" date="2015-07" db="EMBL/GenBank/DDBJ databases">
        <title>The genome of Habropoda laboriosa.</title>
        <authorList>
            <person name="Pan H."/>
            <person name="Kapheim K."/>
        </authorList>
    </citation>
    <scope>NUCLEOTIDE SEQUENCE [LARGE SCALE GENOMIC DNA]</scope>
    <source>
        <strain evidence="1">0110345459</strain>
    </source>
</reference>
<proteinExistence type="predicted"/>
<protein>
    <submittedName>
        <fullName evidence="1">Uncharacterized protein</fullName>
    </submittedName>
</protein>
<dbReference type="AlphaFoldDB" id="A0A0L7QYV9"/>
<evidence type="ECO:0000313" key="2">
    <source>
        <dbReference type="Proteomes" id="UP000053825"/>
    </source>
</evidence>
<dbReference type="Proteomes" id="UP000053825">
    <property type="component" value="Unassembled WGS sequence"/>
</dbReference>
<organism evidence="1 2">
    <name type="scientific">Habropoda laboriosa</name>
    <dbReference type="NCBI Taxonomy" id="597456"/>
    <lineage>
        <taxon>Eukaryota</taxon>
        <taxon>Metazoa</taxon>
        <taxon>Ecdysozoa</taxon>
        <taxon>Arthropoda</taxon>
        <taxon>Hexapoda</taxon>
        <taxon>Insecta</taxon>
        <taxon>Pterygota</taxon>
        <taxon>Neoptera</taxon>
        <taxon>Endopterygota</taxon>
        <taxon>Hymenoptera</taxon>
        <taxon>Apocrita</taxon>
        <taxon>Aculeata</taxon>
        <taxon>Apoidea</taxon>
        <taxon>Anthophila</taxon>
        <taxon>Apidae</taxon>
        <taxon>Habropoda</taxon>
    </lineage>
</organism>
<dbReference type="EMBL" id="KQ414686">
    <property type="protein sequence ID" value="KOC63768.1"/>
    <property type="molecule type" value="Genomic_DNA"/>
</dbReference>